<dbReference type="Pfam" id="PF14224">
    <property type="entry name" value="DUF4331"/>
    <property type="match status" value="2"/>
</dbReference>
<sequence>MSHHLDSPLARQDKRLDISDVYLFRGTSGTVFVINVNPLSGSDGFHPEALYEFKIDVDGDAVEDITYRATFGAREADGRQSIELRRLDGPDARNRDATGVTVATGRTEEEITGEAGVRVWAGPAGDPFFIEGSVVTGVVKAVATGTPLNLDGWDRDNPQNVFGGTNVSAIVLEVPDTAFETTSIGFWGTSVLPTDAGGWRQINRCAQPLVNTIFNPDDTERSSEYNTTQPREDRVIYGALVEKLVADVVRAMGTHQNPSDYGRHVRDLIFPDILRYEIGTTAEFTPHRRNGRGLTDCTPEVMFGLVLNTPIAMGLDPGSATGTLRTSFPYLSPPLLVAPTP</sequence>
<gene>
    <name evidence="1" type="ORF">EDD27_8671</name>
</gene>
<evidence type="ECO:0000313" key="1">
    <source>
        <dbReference type="EMBL" id="RVX45847.1"/>
    </source>
</evidence>
<protein>
    <submittedName>
        <fullName evidence="1">Uncharacterized protein DUF4331</fullName>
    </submittedName>
</protein>
<dbReference type="OrthoDB" id="9791748at2"/>
<reference evidence="1 2" key="1">
    <citation type="submission" date="2019-01" db="EMBL/GenBank/DDBJ databases">
        <title>Sequencing the genomes of 1000 actinobacteria strains.</title>
        <authorList>
            <person name="Klenk H.-P."/>
        </authorList>
    </citation>
    <scope>NUCLEOTIDE SEQUENCE [LARGE SCALE GENOMIC DNA]</scope>
    <source>
        <strain evidence="1 2">DSM 43925</strain>
    </source>
</reference>
<dbReference type="Proteomes" id="UP000284824">
    <property type="component" value="Unassembled WGS sequence"/>
</dbReference>
<dbReference type="RefSeq" id="WP_127937578.1">
    <property type="nucleotide sequence ID" value="NZ_SAUN01000001.1"/>
</dbReference>
<name>A0A438MJ33_9ACTN</name>
<organism evidence="1 2">
    <name type="scientific">Nonomuraea polychroma</name>
    <dbReference type="NCBI Taxonomy" id="46176"/>
    <lineage>
        <taxon>Bacteria</taxon>
        <taxon>Bacillati</taxon>
        <taxon>Actinomycetota</taxon>
        <taxon>Actinomycetes</taxon>
        <taxon>Streptosporangiales</taxon>
        <taxon>Streptosporangiaceae</taxon>
        <taxon>Nonomuraea</taxon>
    </lineage>
</organism>
<dbReference type="AlphaFoldDB" id="A0A438MJ33"/>
<accession>A0A438MJ33</accession>
<evidence type="ECO:0000313" key="2">
    <source>
        <dbReference type="Proteomes" id="UP000284824"/>
    </source>
</evidence>
<keyword evidence="2" id="KW-1185">Reference proteome</keyword>
<dbReference type="EMBL" id="SAUN01000001">
    <property type="protein sequence ID" value="RVX45847.1"/>
    <property type="molecule type" value="Genomic_DNA"/>
</dbReference>
<proteinExistence type="predicted"/>
<dbReference type="InterPro" id="IPR025566">
    <property type="entry name" value="DUF4331"/>
</dbReference>
<comment type="caution">
    <text evidence="1">The sequence shown here is derived from an EMBL/GenBank/DDBJ whole genome shotgun (WGS) entry which is preliminary data.</text>
</comment>